<evidence type="ECO:0000256" key="4">
    <source>
        <dbReference type="PIRSR" id="PIRSR600407-2"/>
    </source>
</evidence>
<reference evidence="6" key="1">
    <citation type="submission" date="2023-01" db="EMBL/GenBank/DDBJ databases">
        <title>Genome assembly of the deep-sea coral Lophelia pertusa.</title>
        <authorList>
            <person name="Herrera S."/>
            <person name="Cordes E."/>
        </authorList>
    </citation>
    <scope>NUCLEOTIDE SEQUENCE</scope>
    <source>
        <strain evidence="6">USNM1676648</strain>
        <tissue evidence="6">Polyp</tissue>
    </source>
</reference>
<dbReference type="AlphaFoldDB" id="A0A9W9YII4"/>
<sequence length="418" mass="46923">MMVRFVLLLAFLFWLQAPPGCHGRSSSSPDVSYSILIDAGSTGSRMYVYKFKLGSDGKVNNVSDVEELDNSLGKVKPGLSSMLNEPDEIEVYLQKFFDEAERIVPKDKQSSTPFIVLATAGMRLLPEADQDVIMTKVKEILKSRTTPFLYKDGNVKVISGKEEAIFAWITVNFIQGVLTSQKKQKVSWGVLDMGGASTQNAMHRYRGSPHSTNLKVGQRNYQLFARSYLDMGVARIHDRFLEFLSAWENKTVDYEGYIKSPCHHEGYDEVFDVGAESGIDIVGEPNSDLCRKLIDDMLFNKVGSGFDDQPQLKGKLVAFSAFHTVIDRIGAVVCDDKPVTVEQIGCAARKFCSKPYKVVKAIDEGYGKFTCLWGNYVYELLRQGYKMPQSKKIFVQKEMKGYSLSWIMGAVLYKAELL</sequence>
<dbReference type="Proteomes" id="UP001163046">
    <property type="component" value="Unassembled WGS sequence"/>
</dbReference>
<evidence type="ECO:0000256" key="5">
    <source>
        <dbReference type="SAM" id="SignalP"/>
    </source>
</evidence>
<comment type="caution">
    <text evidence="6">The sequence shown here is derived from an EMBL/GenBank/DDBJ whole genome shotgun (WGS) entry which is preliminary data.</text>
</comment>
<evidence type="ECO:0000256" key="1">
    <source>
        <dbReference type="ARBA" id="ARBA00009283"/>
    </source>
</evidence>
<dbReference type="GO" id="GO:0005524">
    <property type="term" value="F:ATP binding"/>
    <property type="evidence" value="ECO:0007669"/>
    <property type="project" value="UniProtKB-KW"/>
</dbReference>
<evidence type="ECO:0000313" key="6">
    <source>
        <dbReference type="EMBL" id="KAJ7351866.1"/>
    </source>
</evidence>
<dbReference type="InterPro" id="IPR000407">
    <property type="entry name" value="GDA1_CD39_NTPase"/>
</dbReference>
<dbReference type="CDD" id="cd24003">
    <property type="entry name" value="ASKHA_NBD_GDA1_CD39_NTPase"/>
    <property type="match status" value="1"/>
</dbReference>
<evidence type="ECO:0000256" key="3">
    <source>
        <dbReference type="PIRSR" id="PIRSR600407-1"/>
    </source>
</evidence>
<feature type="chain" id="PRO_5040973130" description="Apyrase" evidence="5">
    <location>
        <begin position="24"/>
        <end position="418"/>
    </location>
</feature>
<organism evidence="6 7">
    <name type="scientific">Desmophyllum pertusum</name>
    <dbReference type="NCBI Taxonomy" id="174260"/>
    <lineage>
        <taxon>Eukaryota</taxon>
        <taxon>Metazoa</taxon>
        <taxon>Cnidaria</taxon>
        <taxon>Anthozoa</taxon>
        <taxon>Hexacorallia</taxon>
        <taxon>Scleractinia</taxon>
        <taxon>Caryophylliina</taxon>
        <taxon>Caryophylliidae</taxon>
        <taxon>Desmophyllum</taxon>
    </lineage>
</organism>
<name>A0A9W9YII4_9CNID</name>
<dbReference type="Pfam" id="PF01150">
    <property type="entry name" value="GDA1_CD39"/>
    <property type="match status" value="1"/>
</dbReference>
<proteinExistence type="inferred from homology"/>
<keyword evidence="7" id="KW-1185">Reference proteome</keyword>
<evidence type="ECO:0000313" key="7">
    <source>
        <dbReference type="Proteomes" id="UP001163046"/>
    </source>
</evidence>
<feature type="active site" description="Proton acceptor" evidence="3">
    <location>
        <position position="163"/>
    </location>
</feature>
<keyword evidence="4" id="KW-0067">ATP-binding</keyword>
<dbReference type="PANTHER" id="PTHR11782">
    <property type="entry name" value="ADENOSINE/GUANOSINE DIPHOSPHATASE"/>
    <property type="match status" value="1"/>
</dbReference>
<dbReference type="OrthoDB" id="6372431at2759"/>
<feature type="binding site" evidence="4">
    <location>
        <begin position="195"/>
        <end position="199"/>
    </location>
    <ligand>
        <name>ATP</name>
        <dbReference type="ChEBI" id="CHEBI:30616"/>
    </ligand>
</feature>
<evidence type="ECO:0008006" key="8">
    <source>
        <dbReference type="Google" id="ProtNLM"/>
    </source>
</evidence>
<keyword evidence="4" id="KW-0547">Nucleotide-binding</keyword>
<accession>A0A9W9YII4</accession>
<dbReference type="GO" id="GO:0016787">
    <property type="term" value="F:hydrolase activity"/>
    <property type="evidence" value="ECO:0007669"/>
    <property type="project" value="UniProtKB-KW"/>
</dbReference>
<dbReference type="Gene3D" id="3.30.420.40">
    <property type="match status" value="1"/>
</dbReference>
<comment type="similarity">
    <text evidence="1">Belongs to the GDA1/CD39 NTPase family.</text>
</comment>
<dbReference type="Gene3D" id="3.30.420.150">
    <property type="entry name" value="Exopolyphosphatase. Domain 2"/>
    <property type="match status" value="1"/>
</dbReference>
<dbReference type="EMBL" id="MU827351">
    <property type="protein sequence ID" value="KAJ7351866.1"/>
    <property type="molecule type" value="Genomic_DNA"/>
</dbReference>
<protein>
    <recommendedName>
        <fullName evidence="8">Apyrase</fullName>
    </recommendedName>
</protein>
<feature type="signal peptide" evidence="5">
    <location>
        <begin position="1"/>
        <end position="23"/>
    </location>
</feature>
<keyword evidence="2" id="KW-0378">Hydrolase</keyword>
<keyword evidence="5" id="KW-0732">Signal</keyword>
<evidence type="ECO:0000256" key="2">
    <source>
        <dbReference type="ARBA" id="ARBA00022801"/>
    </source>
</evidence>
<gene>
    <name evidence="6" type="ORF">OS493_034770</name>
</gene>